<organism evidence="1 2">
    <name type="scientific">Smallanthus sonchifolius</name>
    <dbReference type="NCBI Taxonomy" id="185202"/>
    <lineage>
        <taxon>Eukaryota</taxon>
        <taxon>Viridiplantae</taxon>
        <taxon>Streptophyta</taxon>
        <taxon>Embryophyta</taxon>
        <taxon>Tracheophyta</taxon>
        <taxon>Spermatophyta</taxon>
        <taxon>Magnoliopsida</taxon>
        <taxon>eudicotyledons</taxon>
        <taxon>Gunneridae</taxon>
        <taxon>Pentapetalae</taxon>
        <taxon>asterids</taxon>
        <taxon>campanulids</taxon>
        <taxon>Asterales</taxon>
        <taxon>Asteraceae</taxon>
        <taxon>Asteroideae</taxon>
        <taxon>Heliantheae alliance</taxon>
        <taxon>Millerieae</taxon>
        <taxon>Smallanthus</taxon>
    </lineage>
</organism>
<dbReference type="EMBL" id="CM042020">
    <property type="protein sequence ID" value="KAI3820789.1"/>
    <property type="molecule type" value="Genomic_DNA"/>
</dbReference>
<name>A0ACB9JKS3_9ASTR</name>
<reference evidence="1 2" key="2">
    <citation type="journal article" date="2022" name="Mol. Ecol. Resour.">
        <title>The genomes of chicory, endive, great burdock and yacon provide insights into Asteraceae paleo-polyploidization history and plant inulin production.</title>
        <authorList>
            <person name="Fan W."/>
            <person name="Wang S."/>
            <person name="Wang H."/>
            <person name="Wang A."/>
            <person name="Jiang F."/>
            <person name="Liu H."/>
            <person name="Zhao H."/>
            <person name="Xu D."/>
            <person name="Zhang Y."/>
        </authorList>
    </citation>
    <scope>NUCLEOTIDE SEQUENCE [LARGE SCALE GENOMIC DNA]</scope>
    <source>
        <strain evidence="2">cv. Yunnan</strain>
        <tissue evidence="1">Leaves</tissue>
    </source>
</reference>
<comment type="caution">
    <text evidence="1">The sequence shown here is derived from an EMBL/GenBank/DDBJ whole genome shotgun (WGS) entry which is preliminary data.</text>
</comment>
<accession>A0ACB9JKS3</accession>
<reference evidence="2" key="1">
    <citation type="journal article" date="2022" name="Mol. Ecol. Resour.">
        <title>The genomes of chicory, endive, great burdock and yacon provide insights into Asteraceae palaeo-polyploidization history and plant inulin production.</title>
        <authorList>
            <person name="Fan W."/>
            <person name="Wang S."/>
            <person name="Wang H."/>
            <person name="Wang A."/>
            <person name="Jiang F."/>
            <person name="Liu H."/>
            <person name="Zhao H."/>
            <person name="Xu D."/>
            <person name="Zhang Y."/>
        </authorList>
    </citation>
    <scope>NUCLEOTIDE SEQUENCE [LARGE SCALE GENOMIC DNA]</scope>
    <source>
        <strain evidence="2">cv. Yunnan</strain>
    </source>
</reference>
<protein>
    <submittedName>
        <fullName evidence="1">Uncharacterized protein</fullName>
    </submittedName>
</protein>
<evidence type="ECO:0000313" key="1">
    <source>
        <dbReference type="EMBL" id="KAI3820789.1"/>
    </source>
</evidence>
<dbReference type="Proteomes" id="UP001056120">
    <property type="component" value="Linkage Group LG03"/>
</dbReference>
<evidence type="ECO:0000313" key="2">
    <source>
        <dbReference type="Proteomes" id="UP001056120"/>
    </source>
</evidence>
<proteinExistence type="predicted"/>
<gene>
    <name evidence="1" type="ORF">L1987_08337</name>
</gene>
<keyword evidence="2" id="KW-1185">Reference proteome</keyword>
<sequence length="134" mass="14879">MEVERESVKLSLSNELINESCILSMQAHKHNQDYLTNSKKDGGVSSSKEVLIIAFKGSLEVNGFYQDDHFGVTDVDCNQFPSLQRIAQGQLAKVNGSSLKTFRDLLNNSGFKEVEKAVNEGKKSYSQDIHPAVQ</sequence>